<gene>
    <name evidence="2" type="ORF">JK636_02290</name>
</gene>
<evidence type="ECO:0000313" key="2">
    <source>
        <dbReference type="EMBL" id="MBL4934582.1"/>
    </source>
</evidence>
<reference evidence="2 3" key="1">
    <citation type="submission" date="2021-01" db="EMBL/GenBank/DDBJ databases">
        <title>Genome public.</title>
        <authorList>
            <person name="Liu C."/>
            <person name="Sun Q."/>
        </authorList>
    </citation>
    <scope>NUCLEOTIDE SEQUENCE [LARGE SCALE GENOMIC DNA]</scope>
    <source>
        <strain evidence="2 3">YIM B02515</strain>
    </source>
</reference>
<evidence type="ECO:0008006" key="4">
    <source>
        <dbReference type="Google" id="ProtNLM"/>
    </source>
</evidence>
<sequence length="390" mass="44889">MDIKKKSIIYIFAAITITLLGIIISINSRKVKSADAYLNNNYKTVDFTEKGISSALKIIDDSNKYDILFTGEFHAIPGNETINLEMLKYLNKTDGVNYLICEMQYSVISKLNKYIQNGDEVLLKDAFNSVKQRNPKFAGDDYYKFWQELYEYNKSLPKDKKIQAFGIDVDFIGDYTIKEMSGLIPSKEPSKDISDKLTEFKKIADGKITDDKEAINIFKALNDDINSNKISYKAFFDNNFNDFKNNIDSMINTSKYAQIQDPNRDDLIYDNFMRIYSQNPKGKYYGQFGADHIFREDILSNGNAFYTLAKMLEKNNSFKVLSIPIAPSNRMELITQAQKLAQNRFSIFKLNGKGSPYMKQNEDIFTNNVFGIVNGTIVDNYQYVIYLKDK</sequence>
<dbReference type="SUPFAM" id="SSF159501">
    <property type="entry name" value="EreA/ChaN-like"/>
    <property type="match status" value="1"/>
</dbReference>
<keyword evidence="1" id="KW-0812">Transmembrane</keyword>
<dbReference type="EMBL" id="JAESWC010000001">
    <property type="protein sequence ID" value="MBL4934582.1"/>
    <property type="molecule type" value="Genomic_DNA"/>
</dbReference>
<comment type="caution">
    <text evidence="2">The sequence shown here is derived from an EMBL/GenBank/DDBJ whole genome shotgun (WGS) entry which is preliminary data.</text>
</comment>
<name>A0ABS1T744_9CLOT</name>
<keyword evidence="3" id="KW-1185">Reference proteome</keyword>
<accession>A0ABS1T744</accession>
<dbReference type="Gene3D" id="3.30.1870.10">
    <property type="entry name" value="EreA-like, domain 2"/>
    <property type="match status" value="1"/>
</dbReference>
<organism evidence="2 3">
    <name type="scientific">Clostridium rhizosphaerae</name>
    <dbReference type="NCBI Taxonomy" id="2803861"/>
    <lineage>
        <taxon>Bacteria</taxon>
        <taxon>Bacillati</taxon>
        <taxon>Bacillota</taxon>
        <taxon>Clostridia</taxon>
        <taxon>Eubacteriales</taxon>
        <taxon>Clostridiaceae</taxon>
        <taxon>Clostridium</taxon>
    </lineage>
</organism>
<keyword evidence="1" id="KW-0472">Membrane</keyword>
<evidence type="ECO:0000313" key="3">
    <source>
        <dbReference type="Proteomes" id="UP000632377"/>
    </source>
</evidence>
<dbReference type="RefSeq" id="WP_202747212.1">
    <property type="nucleotide sequence ID" value="NZ_JAESWC010000001.1"/>
</dbReference>
<keyword evidence="1" id="KW-1133">Transmembrane helix</keyword>
<evidence type="ECO:0000256" key="1">
    <source>
        <dbReference type="SAM" id="Phobius"/>
    </source>
</evidence>
<protein>
    <recommendedName>
        <fullName evidence="4">Erythromycin esterase family protein</fullName>
    </recommendedName>
</protein>
<proteinExistence type="predicted"/>
<dbReference type="Proteomes" id="UP000632377">
    <property type="component" value="Unassembled WGS sequence"/>
</dbReference>
<feature type="transmembrane region" description="Helical" evidence="1">
    <location>
        <begin position="7"/>
        <end position="26"/>
    </location>
</feature>